<reference evidence="2 3" key="1">
    <citation type="journal article" date="2023" name="Microb. Genom.">
        <title>Mesoterricola silvestris gen. nov., sp. nov., Mesoterricola sediminis sp. nov., Geothrix oryzae sp. nov., Geothrix edaphica sp. nov., Geothrix rubra sp. nov., and Geothrix limicola sp. nov., six novel members of Acidobacteriota isolated from soils.</title>
        <authorList>
            <person name="Weisberg A.J."/>
            <person name="Pearce E."/>
            <person name="Kramer C.G."/>
            <person name="Chang J.H."/>
            <person name="Clarke C.R."/>
        </authorList>
    </citation>
    <scope>NUCLEOTIDE SEQUENCE [LARGE SCALE GENOMIC DNA]</scope>
    <source>
        <strain evidence="2 3">ID09-01A</strain>
    </source>
</reference>
<keyword evidence="3" id="KW-1185">Reference proteome</keyword>
<dbReference type="Pfam" id="PF04149">
    <property type="entry name" value="DUF397"/>
    <property type="match status" value="1"/>
</dbReference>
<protein>
    <submittedName>
        <fullName evidence="2">DUF397 domain-containing protein</fullName>
    </submittedName>
</protein>
<proteinExistence type="predicted"/>
<name>A0ABU4NC37_9ACTN</name>
<evidence type="ECO:0000313" key="2">
    <source>
        <dbReference type="EMBL" id="MDX3700131.1"/>
    </source>
</evidence>
<comment type="caution">
    <text evidence="2">The sequence shown here is derived from an EMBL/GenBank/DDBJ whole genome shotgun (WGS) entry which is preliminary data.</text>
</comment>
<feature type="domain" description="DUF397" evidence="1">
    <location>
        <begin position="8"/>
        <end position="59"/>
    </location>
</feature>
<dbReference type="EMBL" id="JARAYU010000002">
    <property type="protein sequence ID" value="MDX3700131.1"/>
    <property type="molecule type" value="Genomic_DNA"/>
</dbReference>
<accession>A0ABU4NC37</accession>
<evidence type="ECO:0000313" key="3">
    <source>
        <dbReference type="Proteomes" id="UP001271274"/>
    </source>
</evidence>
<evidence type="ECO:0000259" key="1">
    <source>
        <dbReference type="Pfam" id="PF04149"/>
    </source>
</evidence>
<dbReference type="Proteomes" id="UP001271274">
    <property type="component" value="Unassembled WGS sequence"/>
</dbReference>
<gene>
    <name evidence="2" type="ORF">PV662_10225</name>
</gene>
<dbReference type="InterPro" id="IPR007278">
    <property type="entry name" value="DUF397"/>
</dbReference>
<sequence>MPIRSEHQWFKSSYSGGSGTECVETALIEDGAAVRDSKDLSTPWLAFSRRAWAGFITAIEKAEI</sequence>
<dbReference type="RefSeq" id="WP_319056892.1">
    <property type="nucleotide sequence ID" value="NZ_JARAUR010000415.1"/>
</dbReference>
<organism evidence="2 3">
    <name type="scientific">Streptomyces europaeiscabiei</name>
    <dbReference type="NCBI Taxonomy" id="146819"/>
    <lineage>
        <taxon>Bacteria</taxon>
        <taxon>Bacillati</taxon>
        <taxon>Actinomycetota</taxon>
        <taxon>Actinomycetes</taxon>
        <taxon>Kitasatosporales</taxon>
        <taxon>Streptomycetaceae</taxon>
        <taxon>Streptomyces</taxon>
    </lineage>
</organism>